<dbReference type="OrthoDB" id="323463at2"/>
<proteinExistence type="predicted"/>
<gene>
    <name evidence="3" type="ORF">C6N40_02280</name>
</gene>
<dbReference type="Gene3D" id="3.40.50.150">
    <property type="entry name" value="Vaccinia Virus protein VP39"/>
    <property type="match status" value="1"/>
</dbReference>
<sequence>MSHLRAILGIARRTPLHPQWLLGPRKAPGAVRVAQGVVLDIGAGDRWIERLVPPEAKYVALDYPRTALSLYGARPHILADAASLPVRSNSVDLVVCLEVIEHVRDPESLLREVSRVLRPNGRACLSMPFIYPVHDAPHDYQRWTRHGWERSIKLHGLESVQVEETGSAVESAGLMACLALAGPLGAIGAWRALLVAPVALPLILLINVGSWLISKLWFPWRGLSSGIQVELRKPNG</sequence>
<dbReference type="SUPFAM" id="SSF53335">
    <property type="entry name" value="S-adenosyl-L-methionine-dependent methyltransferases"/>
    <property type="match status" value="1"/>
</dbReference>
<keyword evidence="1" id="KW-1133">Transmembrane helix</keyword>
<name>A0A2P6MBX1_9GAMM</name>
<feature type="domain" description="Methyltransferase type 11" evidence="2">
    <location>
        <begin position="39"/>
        <end position="124"/>
    </location>
</feature>
<dbReference type="AlphaFoldDB" id="A0A2P6MBX1"/>
<protein>
    <recommendedName>
        <fullName evidence="2">Methyltransferase type 11 domain-containing protein</fullName>
    </recommendedName>
</protein>
<keyword evidence="1" id="KW-0812">Transmembrane</keyword>
<evidence type="ECO:0000259" key="2">
    <source>
        <dbReference type="Pfam" id="PF08241"/>
    </source>
</evidence>
<dbReference type="Pfam" id="PF08241">
    <property type="entry name" value="Methyltransf_11"/>
    <property type="match status" value="1"/>
</dbReference>
<dbReference type="InterPro" id="IPR013216">
    <property type="entry name" value="Methyltransf_11"/>
</dbReference>
<feature type="transmembrane region" description="Helical" evidence="1">
    <location>
        <begin position="199"/>
        <end position="218"/>
    </location>
</feature>
<dbReference type="InterPro" id="IPR029063">
    <property type="entry name" value="SAM-dependent_MTases_sf"/>
</dbReference>
<comment type="caution">
    <text evidence="3">The sequence shown here is derived from an EMBL/GenBank/DDBJ whole genome shotgun (WGS) entry which is preliminary data.</text>
</comment>
<organism evidence="3 4">
    <name type="scientific">Arenimonas caeni</name>
    <dbReference type="NCBI Taxonomy" id="2058085"/>
    <lineage>
        <taxon>Bacteria</taxon>
        <taxon>Pseudomonadati</taxon>
        <taxon>Pseudomonadota</taxon>
        <taxon>Gammaproteobacteria</taxon>
        <taxon>Lysobacterales</taxon>
        <taxon>Lysobacteraceae</taxon>
        <taxon>Arenimonas</taxon>
    </lineage>
</organism>
<evidence type="ECO:0000313" key="4">
    <source>
        <dbReference type="Proteomes" id="UP000241736"/>
    </source>
</evidence>
<dbReference type="GO" id="GO:0008757">
    <property type="term" value="F:S-adenosylmethionine-dependent methyltransferase activity"/>
    <property type="evidence" value="ECO:0007669"/>
    <property type="project" value="InterPro"/>
</dbReference>
<dbReference type="CDD" id="cd02440">
    <property type="entry name" value="AdoMet_MTases"/>
    <property type="match status" value="1"/>
</dbReference>
<dbReference type="Proteomes" id="UP000241736">
    <property type="component" value="Unassembled WGS sequence"/>
</dbReference>
<evidence type="ECO:0000256" key="1">
    <source>
        <dbReference type="SAM" id="Phobius"/>
    </source>
</evidence>
<evidence type="ECO:0000313" key="3">
    <source>
        <dbReference type="EMBL" id="PRH83498.1"/>
    </source>
</evidence>
<keyword evidence="1" id="KW-0472">Membrane</keyword>
<reference evidence="3 4" key="1">
    <citation type="submission" date="2018-03" db="EMBL/GenBank/DDBJ databases">
        <title>Arenimonas caeni sp. nov., isolated from activated sludge.</title>
        <authorList>
            <person name="Liu H."/>
        </authorList>
    </citation>
    <scope>NUCLEOTIDE SEQUENCE [LARGE SCALE GENOMIC DNA]</scope>
    <source>
        <strain evidence="4">z29</strain>
    </source>
</reference>
<dbReference type="EMBL" id="PVLF01000002">
    <property type="protein sequence ID" value="PRH83498.1"/>
    <property type="molecule type" value="Genomic_DNA"/>
</dbReference>
<keyword evidence="4" id="KW-1185">Reference proteome</keyword>
<accession>A0A2P6MBX1</accession>
<dbReference type="RefSeq" id="WP_106989376.1">
    <property type="nucleotide sequence ID" value="NZ_KZ679084.1"/>
</dbReference>